<dbReference type="InterPro" id="IPR013328">
    <property type="entry name" value="6PGD_dom2"/>
</dbReference>
<comment type="caution">
    <text evidence="2">The sequence shown here is derived from an EMBL/GenBank/DDBJ whole genome shotgun (WGS) entry which is preliminary data.</text>
</comment>
<dbReference type="EC" id="1.1.1.94" evidence="2"/>
<proteinExistence type="predicted"/>
<sequence length="114" mass="11669">MVTRGFVEMRRLAGAWGARTETLMGLSGLGDLILTCRSLQSRNFALGHAIGAGAPLPEKLAEGAATADIAVVRAGAFGVEVPIMAAVAAILSGRITVDDAVGALLARPLKREDG</sequence>
<keyword evidence="3" id="KW-1185">Reference proteome</keyword>
<dbReference type="Pfam" id="PF07479">
    <property type="entry name" value="NAD_Gly3P_dh_C"/>
    <property type="match status" value="1"/>
</dbReference>
<dbReference type="GO" id="GO:0047952">
    <property type="term" value="F:glycerol-3-phosphate dehydrogenase [NAD(P)+] activity"/>
    <property type="evidence" value="ECO:0007669"/>
    <property type="project" value="UniProtKB-EC"/>
</dbReference>
<accession>A0A1E3H3N7</accession>
<dbReference type="AlphaFoldDB" id="A0A1E3H3N7"/>
<dbReference type="Proteomes" id="UP000094622">
    <property type="component" value="Unassembled WGS sequence"/>
</dbReference>
<dbReference type="PANTHER" id="PTHR11728">
    <property type="entry name" value="GLYCEROL-3-PHOSPHATE DEHYDROGENASE"/>
    <property type="match status" value="1"/>
</dbReference>
<keyword evidence="2" id="KW-0560">Oxidoreductase</keyword>
<dbReference type="EMBL" id="MCRJ01000051">
    <property type="protein sequence ID" value="ODN70406.1"/>
    <property type="molecule type" value="Genomic_DNA"/>
</dbReference>
<evidence type="ECO:0000313" key="2">
    <source>
        <dbReference type="EMBL" id="ODN70406.1"/>
    </source>
</evidence>
<dbReference type="GO" id="GO:0005829">
    <property type="term" value="C:cytosol"/>
    <property type="evidence" value="ECO:0007669"/>
    <property type="project" value="TreeGrafter"/>
</dbReference>
<dbReference type="SUPFAM" id="SSF48179">
    <property type="entry name" value="6-phosphogluconate dehydrogenase C-terminal domain-like"/>
    <property type="match status" value="1"/>
</dbReference>
<dbReference type="GO" id="GO:0006072">
    <property type="term" value="P:glycerol-3-phosphate metabolic process"/>
    <property type="evidence" value="ECO:0007669"/>
    <property type="project" value="InterPro"/>
</dbReference>
<reference evidence="2 3" key="1">
    <citation type="submission" date="2016-07" db="EMBL/GenBank/DDBJ databases">
        <title>Draft Genome Sequence of Methylobrevis pamukkalensis PK2.</title>
        <authorList>
            <person name="Vasilenko O.V."/>
            <person name="Doronina N.V."/>
            <person name="Shmareva M.N."/>
            <person name="Tarlachkov S.V."/>
            <person name="Mustakhimov I."/>
            <person name="Trotsenko Y.A."/>
        </authorList>
    </citation>
    <scope>NUCLEOTIDE SEQUENCE [LARGE SCALE GENOMIC DNA]</scope>
    <source>
        <strain evidence="2 3">PK2</strain>
    </source>
</reference>
<dbReference type="InterPro" id="IPR008927">
    <property type="entry name" value="6-PGluconate_DH-like_C_sf"/>
</dbReference>
<gene>
    <name evidence="2" type="primary">gpsA_2</name>
    <name evidence="2" type="ORF">A6302_02270</name>
</gene>
<dbReference type="Gene3D" id="1.10.1040.10">
    <property type="entry name" value="N-(1-d-carboxylethyl)-l-norvaline Dehydrogenase, domain 2"/>
    <property type="match status" value="1"/>
</dbReference>
<protein>
    <submittedName>
        <fullName evidence="2">Glycerol-3-phosphate dehydrogenase [NAD(P)+]</fullName>
        <ecNumber evidence="2">1.1.1.94</ecNumber>
    </submittedName>
</protein>
<evidence type="ECO:0000259" key="1">
    <source>
        <dbReference type="Pfam" id="PF07479"/>
    </source>
</evidence>
<dbReference type="GO" id="GO:0005975">
    <property type="term" value="P:carbohydrate metabolic process"/>
    <property type="evidence" value="ECO:0007669"/>
    <property type="project" value="InterPro"/>
</dbReference>
<organism evidence="2 3">
    <name type="scientific">Methylobrevis pamukkalensis</name>
    <dbReference type="NCBI Taxonomy" id="1439726"/>
    <lineage>
        <taxon>Bacteria</taxon>
        <taxon>Pseudomonadati</taxon>
        <taxon>Pseudomonadota</taxon>
        <taxon>Alphaproteobacteria</taxon>
        <taxon>Hyphomicrobiales</taxon>
        <taxon>Pleomorphomonadaceae</taxon>
        <taxon>Methylobrevis</taxon>
    </lineage>
</organism>
<dbReference type="PANTHER" id="PTHR11728:SF1">
    <property type="entry name" value="GLYCEROL-3-PHOSPHATE DEHYDROGENASE [NAD(+)] 2, CHLOROPLASTIC"/>
    <property type="match status" value="1"/>
</dbReference>
<dbReference type="PATRIC" id="fig|1439726.3.peg.2391"/>
<feature type="domain" description="Glycerol-3-phosphate dehydrogenase NAD-dependent C-terminal" evidence="1">
    <location>
        <begin position="2"/>
        <end position="101"/>
    </location>
</feature>
<name>A0A1E3H3N7_9HYPH</name>
<evidence type="ECO:0000313" key="3">
    <source>
        <dbReference type="Proteomes" id="UP000094622"/>
    </source>
</evidence>
<dbReference type="InterPro" id="IPR006109">
    <property type="entry name" value="G3P_DH_NAD-dep_C"/>
</dbReference>